<dbReference type="Proteomes" id="UP001218218">
    <property type="component" value="Unassembled WGS sequence"/>
</dbReference>
<evidence type="ECO:0000313" key="1">
    <source>
        <dbReference type="EMBL" id="KAJ7340714.1"/>
    </source>
</evidence>
<organism evidence="1 2">
    <name type="scientific">Mycena albidolilacea</name>
    <dbReference type="NCBI Taxonomy" id="1033008"/>
    <lineage>
        <taxon>Eukaryota</taxon>
        <taxon>Fungi</taxon>
        <taxon>Dikarya</taxon>
        <taxon>Basidiomycota</taxon>
        <taxon>Agaricomycotina</taxon>
        <taxon>Agaricomycetes</taxon>
        <taxon>Agaricomycetidae</taxon>
        <taxon>Agaricales</taxon>
        <taxon>Marasmiineae</taxon>
        <taxon>Mycenaceae</taxon>
        <taxon>Mycena</taxon>
    </lineage>
</organism>
<proteinExistence type="predicted"/>
<reference evidence="1" key="1">
    <citation type="submission" date="2023-03" db="EMBL/GenBank/DDBJ databases">
        <title>Massive genome expansion in bonnet fungi (Mycena s.s.) driven by repeated elements and novel gene families across ecological guilds.</title>
        <authorList>
            <consortium name="Lawrence Berkeley National Laboratory"/>
            <person name="Harder C.B."/>
            <person name="Miyauchi S."/>
            <person name="Viragh M."/>
            <person name="Kuo A."/>
            <person name="Thoen E."/>
            <person name="Andreopoulos B."/>
            <person name="Lu D."/>
            <person name="Skrede I."/>
            <person name="Drula E."/>
            <person name="Henrissat B."/>
            <person name="Morin E."/>
            <person name="Kohler A."/>
            <person name="Barry K."/>
            <person name="LaButti K."/>
            <person name="Morin E."/>
            <person name="Salamov A."/>
            <person name="Lipzen A."/>
            <person name="Mereny Z."/>
            <person name="Hegedus B."/>
            <person name="Baldrian P."/>
            <person name="Stursova M."/>
            <person name="Weitz H."/>
            <person name="Taylor A."/>
            <person name="Grigoriev I.V."/>
            <person name="Nagy L.G."/>
            <person name="Martin F."/>
            <person name="Kauserud H."/>
        </authorList>
    </citation>
    <scope>NUCLEOTIDE SEQUENCE</scope>
    <source>
        <strain evidence="1">CBHHK002</strain>
    </source>
</reference>
<gene>
    <name evidence="1" type="ORF">DFH08DRAFT_811908</name>
</gene>
<comment type="caution">
    <text evidence="1">The sequence shown here is derived from an EMBL/GenBank/DDBJ whole genome shotgun (WGS) entry which is preliminary data.</text>
</comment>
<dbReference type="AlphaFoldDB" id="A0AAD6ZUV8"/>
<protein>
    <submittedName>
        <fullName evidence="1">Uncharacterized protein</fullName>
    </submittedName>
</protein>
<name>A0AAD6ZUV8_9AGAR</name>
<evidence type="ECO:0000313" key="2">
    <source>
        <dbReference type="Proteomes" id="UP001218218"/>
    </source>
</evidence>
<sequence length="127" mass="14131">MPANTTAAPLAASLGLVPNPSCGMGDNASHDCVGYLLKKYAKNSTQSILVIWDSNETDNLLEHLDLELPGQWHWACGQHHWLVLNTEGGGCMAIERQQVLWMPGDDKERYGYTQVPRRDMLGPDHME</sequence>
<dbReference type="EMBL" id="JARIHO010000026">
    <property type="protein sequence ID" value="KAJ7340714.1"/>
    <property type="molecule type" value="Genomic_DNA"/>
</dbReference>
<accession>A0AAD6ZUV8</accession>
<keyword evidence="2" id="KW-1185">Reference proteome</keyword>